<dbReference type="Pfam" id="PF00226">
    <property type="entry name" value="DnaJ"/>
    <property type="match status" value="1"/>
</dbReference>
<evidence type="ECO:0000256" key="1">
    <source>
        <dbReference type="SAM" id="MobiDB-lite"/>
    </source>
</evidence>
<dbReference type="SMART" id="SM00271">
    <property type="entry name" value="DnaJ"/>
    <property type="match status" value="1"/>
</dbReference>
<dbReference type="SUPFAM" id="SSF46565">
    <property type="entry name" value="Chaperone J-domain"/>
    <property type="match status" value="1"/>
</dbReference>
<evidence type="ECO:0000313" key="4">
    <source>
        <dbReference type="EMBL" id="AUX08685.1"/>
    </source>
</evidence>
<dbReference type="EMBL" id="CP025066">
    <property type="protein sequence ID" value="AUX08685.1"/>
    <property type="molecule type" value="Genomic_DNA"/>
</dbReference>
<keyword evidence="2" id="KW-0812">Transmembrane</keyword>
<dbReference type="PANTHER" id="PTHR44240:SF10">
    <property type="entry name" value="J DOMAIN-CONTAINING PROTEIN"/>
    <property type="match status" value="1"/>
</dbReference>
<organism evidence="4 5">
    <name type="scientific">Halalkaliarchaeum desulfuricum</name>
    <dbReference type="NCBI Taxonomy" id="2055893"/>
    <lineage>
        <taxon>Archaea</taxon>
        <taxon>Methanobacteriati</taxon>
        <taxon>Methanobacteriota</taxon>
        <taxon>Stenosarchaea group</taxon>
        <taxon>Halobacteria</taxon>
        <taxon>Halobacteriales</taxon>
        <taxon>Haloferacaceae</taxon>
        <taxon>Halalkaliarchaeum</taxon>
    </lineage>
</organism>
<dbReference type="Proteomes" id="UP000263012">
    <property type="component" value="Chromosome"/>
</dbReference>
<evidence type="ECO:0000259" key="3">
    <source>
        <dbReference type="PROSITE" id="PS50076"/>
    </source>
</evidence>
<evidence type="ECO:0000313" key="5">
    <source>
        <dbReference type="Proteomes" id="UP000263012"/>
    </source>
</evidence>
<dbReference type="AlphaFoldDB" id="A0A343THW3"/>
<name>A0A343THW3_9EURY</name>
<keyword evidence="2" id="KW-1133">Transmembrane helix</keyword>
<dbReference type="CDD" id="cd06257">
    <property type="entry name" value="DnaJ"/>
    <property type="match status" value="1"/>
</dbReference>
<proteinExistence type="predicted"/>
<gene>
    <name evidence="4" type="ORF">AArcSl_1048</name>
</gene>
<dbReference type="InterPro" id="IPR036869">
    <property type="entry name" value="J_dom_sf"/>
</dbReference>
<feature type="domain" description="J" evidence="3">
    <location>
        <begin position="111"/>
        <end position="163"/>
    </location>
</feature>
<dbReference type="InterPro" id="IPR001623">
    <property type="entry name" value="DnaJ_domain"/>
</dbReference>
<dbReference type="InterPro" id="IPR052276">
    <property type="entry name" value="Diphthamide-biosynth_chaperone"/>
</dbReference>
<feature type="transmembrane region" description="Helical" evidence="2">
    <location>
        <begin position="6"/>
        <end position="35"/>
    </location>
</feature>
<reference evidence="5" key="1">
    <citation type="submission" date="2017-11" db="EMBL/GenBank/DDBJ databases">
        <title>Phenotypic and genomic properties of facultatively anaerobic sulfur-reducing natronoarchaea from hypersaline soda lakes.</title>
        <authorList>
            <person name="Sorokin D.Y."/>
            <person name="Kublanov I.V."/>
            <person name="Roman P."/>
            <person name="Sinninghe Damste J.S."/>
            <person name="Golyshin P.N."/>
            <person name="Rojo D."/>
            <person name="Ciordia S."/>
            <person name="Mena M.D.C."/>
            <person name="Ferrer M."/>
            <person name="Messina E."/>
            <person name="Smedile F."/>
            <person name="La Spada G."/>
            <person name="La Cono V."/>
            <person name="Yakimov M.M."/>
        </authorList>
    </citation>
    <scope>NUCLEOTIDE SEQUENCE [LARGE SCALE GENOMIC DNA]</scope>
    <source>
        <strain evidence="5">AArc-Sl</strain>
    </source>
</reference>
<dbReference type="KEGG" id="hdf:AArcSl_1048"/>
<dbReference type="PANTHER" id="PTHR44240">
    <property type="entry name" value="DNAJ DOMAIN (PROKARYOTIC HEAT SHOCK PROTEIN)-RELATED"/>
    <property type="match status" value="1"/>
</dbReference>
<keyword evidence="2" id="KW-0472">Membrane</keyword>
<dbReference type="PROSITE" id="PS50076">
    <property type="entry name" value="DNAJ_2"/>
    <property type="match status" value="1"/>
</dbReference>
<evidence type="ECO:0000256" key="2">
    <source>
        <dbReference type="SAM" id="Phobius"/>
    </source>
</evidence>
<sequence length="163" mass="18431">MHRETIVVGLAAVMGGMTAFMLVVGVVVSPFFFLLSVPFGGATYVMWQHATGRLVFDRARTRTAGRVRSGSGNPGFDRERRAERNRKRARQSNGTTAGVGVSETTRPSKREAFRTLEIEPNASPDTIRRAYRRRVKESHPDTDTGSREEFKRVNRAYERLREE</sequence>
<feature type="compositionally biased region" description="Basic and acidic residues" evidence="1">
    <location>
        <begin position="137"/>
        <end position="151"/>
    </location>
</feature>
<dbReference type="Gene3D" id="1.10.287.110">
    <property type="entry name" value="DnaJ domain"/>
    <property type="match status" value="1"/>
</dbReference>
<keyword evidence="5" id="KW-1185">Reference proteome</keyword>
<dbReference type="PRINTS" id="PR00625">
    <property type="entry name" value="JDOMAIN"/>
</dbReference>
<feature type="region of interest" description="Disordered" evidence="1">
    <location>
        <begin position="63"/>
        <end position="151"/>
    </location>
</feature>
<protein>
    <submittedName>
        <fullName evidence="4">Molecular chaperone DnaJ</fullName>
    </submittedName>
</protein>
<feature type="compositionally biased region" description="Basic and acidic residues" evidence="1">
    <location>
        <begin position="106"/>
        <end position="117"/>
    </location>
</feature>
<accession>A0A343THW3</accession>